<dbReference type="Gene3D" id="3.90.550.10">
    <property type="entry name" value="Spore Coat Polysaccharide Biosynthesis Protein SpsA, Chain A"/>
    <property type="match status" value="1"/>
</dbReference>
<dbReference type="GO" id="GO:0016758">
    <property type="term" value="F:hexosyltransferase activity"/>
    <property type="evidence" value="ECO:0007669"/>
    <property type="project" value="UniProtKB-ARBA"/>
</dbReference>
<dbReference type="InterPro" id="IPR001173">
    <property type="entry name" value="Glyco_trans_2-like"/>
</dbReference>
<proteinExistence type="predicted"/>
<dbReference type="SUPFAM" id="SSF53448">
    <property type="entry name" value="Nucleotide-diphospho-sugar transferases"/>
    <property type="match status" value="1"/>
</dbReference>
<comment type="caution">
    <text evidence="2">The sequence shown here is derived from an EMBL/GenBank/DDBJ whole genome shotgun (WGS) entry which is preliminary data.</text>
</comment>
<dbReference type="RefSeq" id="WP_152724087.1">
    <property type="nucleotide sequence ID" value="NZ_WHOE01000038.1"/>
</dbReference>
<dbReference type="CDD" id="cd00761">
    <property type="entry name" value="Glyco_tranf_GTA_type"/>
    <property type="match status" value="1"/>
</dbReference>
<sequence>MFLTIFTPIYNRERYVNRLFDTIEKQEYKDFEWIIINDGSTDKTEEKIKNKIKSKEFSVPITFITTANEGKQRAINKAVSIAKSKYFFILDSDDTLFPTTTKLINKWCEEIEQLPNYKKYAGVSGLRITQQGNYLSGIGVRKKKYIDASNLERYKYNLEGDMAEVYKTSILKCFPFKVFKNENFVSEETVWNKIASKGYIIRWHLSPIYIGEYLSDGLTKNAVKRDIKNYQGLIFQTKESIRLKPFKKRILAIGYFVNISRKKGYSFDKINKYINISRINLFICYNIWRVFDTVKSFV</sequence>
<name>A0A6A7K200_LACHE</name>
<keyword evidence="2" id="KW-0808">Transferase</keyword>
<evidence type="ECO:0000313" key="3">
    <source>
        <dbReference type="Proteomes" id="UP000430466"/>
    </source>
</evidence>
<evidence type="ECO:0000313" key="2">
    <source>
        <dbReference type="EMBL" id="MPW14599.1"/>
    </source>
</evidence>
<dbReference type="PANTHER" id="PTHR22916:SF3">
    <property type="entry name" value="UDP-GLCNAC:BETAGAL BETA-1,3-N-ACETYLGLUCOSAMINYLTRANSFERASE-LIKE PROTEIN 1"/>
    <property type="match status" value="1"/>
</dbReference>
<dbReference type="PANTHER" id="PTHR22916">
    <property type="entry name" value="GLYCOSYLTRANSFERASE"/>
    <property type="match status" value="1"/>
</dbReference>
<organism evidence="2 3">
    <name type="scientific">Lactobacillus helveticus</name>
    <name type="common">Lactobacillus suntoryeus</name>
    <dbReference type="NCBI Taxonomy" id="1587"/>
    <lineage>
        <taxon>Bacteria</taxon>
        <taxon>Bacillati</taxon>
        <taxon>Bacillota</taxon>
        <taxon>Bacilli</taxon>
        <taxon>Lactobacillales</taxon>
        <taxon>Lactobacillaceae</taxon>
        <taxon>Lactobacillus</taxon>
    </lineage>
</organism>
<protein>
    <submittedName>
        <fullName evidence="2">Glycosyltransferase</fullName>
    </submittedName>
</protein>
<dbReference type="EMBL" id="WHOE01000038">
    <property type="protein sequence ID" value="MPW14599.1"/>
    <property type="molecule type" value="Genomic_DNA"/>
</dbReference>
<dbReference type="InterPro" id="IPR029044">
    <property type="entry name" value="Nucleotide-diphossugar_trans"/>
</dbReference>
<dbReference type="Proteomes" id="UP000430466">
    <property type="component" value="Unassembled WGS sequence"/>
</dbReference>
<gene>
    <name evidence="2" type="ORF">GDZ32_06525</name>
</gene>
<accession>A0A6A7K200</accession>
<evidence type="ECO:0000259" key="1">
    <source>
        <dbReference type="Pfam" id="PF00535"/>
    </source>
</evidence>
<reference evidence="2 3" key="1">
    <citation type="submission" date="2019-10" db="EMBL/GenBank/DDBJ databases">
        <title>Draft genome sequences of Lactobacillus strains.</title>
        <authorList>
            <person name="Cho G.-S."/>
            <person name="Fagbemigun O."/>
            <person name="Brinks E."/>
            <person name="Franz C.M.A.P."/>
        </authorList>
    </citation>
    <scope>NUCLEOTIDE SEQUENCE [LARGE SCALE GENOMIC DNA]</scope>
    <source>
        <strain evidence="2 3">313</strain>
    </source>
</reference>
<dbReference type="Pfam" id="PF00535">
    <property type="entry name" value="Glycos_transf_2"/>
    <property type="match status" value="1"/>
</dbReference>
<dbReference type="AlphaFoldDB" id="A0A6A7K200"/>
<feature type="domain" description="Glycosyltransferase 2-like" evidence="1">
    <location>
        <begin position="4"/>
        <end position="110"/>
    </location>
</feature>